<dbReference type="KEGG" id="strr:EKD16_04700"/>
<dbReference type="InterPro" id="IPR025403">
    <property type="entry name" value="TgpA-like_C"/>
</dbReference>
<name>A0A4P6Q2A2_9ACTN</name>
<evidence type="ECO:0000259" key="2">
    <source>
        <dbReference type="Pfam" id="PF13559"/>
    </source>
</evidence>
<sequence>MAQRPRRERPPRRARLTGVPLLPAAVVEREEGRRAAREELSERIYGQAEPSLLELIRQRLQEWFDELLDVVGSAVPGGWWTLAPLLVVLALVLVALVVYLRPARRARRRGAAVDTGSPMTAADHRAAAEGHAEQGDYAAAIRERLRAVSRELEDSAVITPRPGRTATELAAETAEVLPQLREQLYAGADTFNDSAYGQRIATAEDYRVLADLDERVGRARPADAAAASAVPSGGAL</sequence>
<dbReference type="AlphaFoldDB" id="A0A4P6Q2A2"/>
<keyword evidence="4" id="KW-1185">Reference proteome</keyword>
<organism evidence="3 4">
    <name type="scientific">Streptomonospora litoralis</name>
    <dbReference type="NCBI Taxonomy" id="2498135"/>
    <lineage>
        <taxon>Bacteria</taxon>
        <taxon>Bacillati</taxon>
        <taxon>Actinomycetota</taxon>
        <taxon>Actinomycetes</taxon>
        <taxon>Streptosporangiales</taxon>
        <taxon>Nocardiopsidaceae</taxon>
        <taxon>Streptomonospora</taxon>
    </lineage>
</organism>
<dbReference type="EMBL" id="CP036455">
    <property type="protein sequence ID" value="QBI52747.1"/>
    <property type="molecule type" value="Genomic_DNA"/>
</dbReference>
<dbReference type="Proteomes" id="UP000292235">
    <property type="component" value="Chromosome"/>
</dbReference>
<gene>
    <name evidence="3" type="ORF">EKD16_04700</name>
</gene>
<keyword evidence="1" id="KW-0812">Transmembrane</keyword>
<evidence type="ECO:0000313" key="3">
    <source>
        <dbReference type="EMBL" id="QBI52747.1"/>
    </source>
</evidence>
<keyword evidence="1" id="KW-1133">Transmembrane helix</keyword>
<feature type="domain" description="Protein-glutamine gamma-glutamyltransferase-like C-terminal" evidence="2">
    <location>
        <begin position="145"/>
        <end position="213"/>
    </location>
</feature>
<accession>A0A4P6Q2A2</accession>
<feature type="transmembrane region" description="Helical" evidence="1">
    <location>
        <begin position="79"/>
        <end position="100"/>
    </location>
</feature>
<reference evidence="3 4" key="1">
    <citation type="submission" date="2019-02" db="EMBL/GenBank/DDBJ databases">
        <authorList>
            <person name="Khodamoradi S."/>
            <person name="Hahnke R.L."/>
            <person name="Kaempfer P."/>
            <person name="Schumann P."/>
            <person name="Rohde M."/>
            <person name="Steinert M."/>
            <person name="Luzhetskyy A."/>
            <person name="Wink J."/>
            <person name="Ruckert C."/>
        </authorList>
    </citation>
    <scope>NUCLEOTIDE SEQUENCE [LARGE SCALE GENOMIC DNA]</scope>
    <source>
        <strain evidence="3 4">M2</strain>
    </source>
</reference>
<protein>
    <recommendedName>
        <fullName evidence="2">Protein-glutamine gamma-glutamyltransferase-like C-terminal domain-containing protein</fullName>
    </recommendedName>
</protein>
<dbReference type="Pfam" id="PF13559">
    <property type="entry name" value="DUF4129"/>
    <property type="match status" value="1"/>
</dbReference>
<evidence type="ECO:0000256" key="1">
    <source>
        <dbReference type="SAM" id="Phobius"/>
    </source>
</evidence>
<keyword evidence="1" id="KW-0472">Membrane</keyword>
<evidence type="ECO:0000313" key="4">
    <source>
        <dbReference type="Proteomes" id="UP000292235"/>
    </source>
</evidence>
<proteinExistence type="predicted"/>